<protein>
    <submittedName>
        <fullName evidence="2">Uncharacterized protein</fullName>
    </submittedName>
</protein>
<proteinExistence type="predicted"/>
<feature type="region of interest" description="Disordered" evidence="1">
    <location>
        <begin position="70"/>
        <end position="95"/>
    </location>
</feature>
<gene>
    <name evidence="2" type="ORF">S01H1_84941</name>
</gene>
<name>X0XRM4_9ZZZZ</name>
<dbReference type="AlphaFoldDB" id="X0XRM4"/>
<feature type="non-terminal residue" evidence="2">
    <location>
        <position position="1"/>
    </location>
</feature>
<evidence type="ECO:0000256" key="1">
    <source>
        <dbReference type="SAM" id="MobiDB-lite"/>
    </source>
</evidence>
<dbReference type="EMBL" id="BARS01058142">
    <property type="protein sequence ID" value="GAG45849.1"/>
    <property type="molecule type" value="Genomic_DNA"/>
</dbReference>
<sequence length="95" mass="9993">SGSRYGAALSSNHKYDLLPDFIIYRGVAAGGARPTAGNLGADYDDSNPTYCAGFFDHAWQLVPGLTWTHDGTARPKPAAAPAPPDPKRQAEPAVP</sequence>
<comment type="caution">
    <text evidence="2">The sequence shown here is derived from an EMBL/GenBank/DDBJ whole genome shotgun (WGS) entry which is preliminary data.</text>
</comment>
<evidence type="ECO:0000313" key="2">
    <source>
        <dbReference type="EMBL" id="GAG45849.1"/>
    </source>
</evidence>
<organism evidence="2">
    <name type="scientific">marine sediment metagenome</name>
    <dbReference type="NCBI Taxonomy" id="412755"/>
    <lineage>
        <taxon>unclassified sequences</taxon>
        <taxon>metagenomes</taxon>
        <taxon>ecological metagenomes</taxon>
    </lineage>
</organism>
<reference evidence="2" key="1">
    <citation type="journal article" date="2014" name="Front. Microbiol.">
        <title>High frequency of phylogenetically diverse reductive dehalogenase-homologous genes in deep subseafloor sedimentary metagenomes.</title>
        <authorList>
            <person name="Kawai M."/>
            <person name="Futagami T."/>
            <person name="Toyoda A."/>
            <person name="Takaki Y."/>
            <person name="Nishi S."/>
            <person name="Hori S."/>
            <person name="Arai W."/>
            <person name="Tsubouchi T."/>
            <person name="Morono Y."/>
            <person name="Uchiyama I."/>
            <person name="Ito T."/>
            <person name="Fujiyama A."/>
            <person name="Inagaki F."/>
            <person name="Takami H."/>
        </authorList>
    </citation>
    <scope>NUCLEOTIDE SEQUENCE</scope>
    <source>
        <strain evidence="2">Expedition CK06-06</strain>
    </source>
</reference>
<accession>X0XRM4</accession>
<feature type="compositionally biased region" description="Basic and acidic residues" evidence="1">
    <location>
        <begin position="85"/>
        <end position="95"/>
    </location>
</feature>